<reference evidence="2 3" key="1">
    <citation type="submission" date="2013-11" db="EMBL/GenBank/DDBJ databases">
        <title>Complete genome sequence of Clostridum sp. M2/40.</title>
        <authorList>
            <person name="Wibberg D."/>
            <person name="Puehler A."/>
            <person name="Schlueter A."/>
        </authorList>
    </citation>
    <scope>NUCLEOTIDE SEQUENCE [LARGE SCALE GENOMIC DNA]</scope>
    <source>
        <strain evidence="3">M2/40</strain>
    </source>
</reference>
<dbReference type="SUPFAM" id="SSF50370">
    <property type="entry name" value="Ricin B-like lectins"/>
    <property type="match status" value="1"/>
</dbReference>
<gene>
    <name evidence="2" type="ORF">CM240_3281</name>
</gene>
<feature type="domain" description="Ricin B lectin" evidence="1">
    <location>
        <begin position="229"/>
        <end position="370"/>
    </location>
</feature>
<protein>
    <submittedName>
        <fullName evidence="2">PKD domain containing protein</fullName>
    </submittedName>
</protein>
<dbReference type="EMBL" id="HG917869">
    <property type="protein sequence ID" value="CDM70398.1"/>
    <property type="molecule type" value="Genomic_DNA"/>
</dbReference>
<dbReference type="InterPro" id="IPR035992">
    <property type="entry name" value="Ricin_B-like_lectins"/>
</dbReference>
<dbReference type="InterPro" id="IPR000772">
    <property type="entry name" value="Ricin_B_lectin"/>
</dbReference>
<dbReference type="eggNOG" id="COG2755">
    <property type="taxonomic scope" value="Bacteria"/>
</dbReference>
<accession>W6S105</accession>
<dbReference type="RefSeq" id="WP_084485569.1">
    <property type="nucleotide sequence ID" value="NZ_HG917869.1"/>
</dbReference>
<dbReference type="Pfam" id="PF14200">
    <property type="entry name" value="RicinB_lectin_2"/>
    <property type="match status" value="2"/>
</dbReference>
<keyword evidence="3" id="KW-1185">Reference proteome</keyword>
<dbReference type="PROSITE" id="PS50231">
    <property type="entry name" value="RICIN_B_LECTIN"/>
    <property type="match status" value="1"/>
</dbReference>
<organism evidence="2 3">
    <name type="scientific">Clostridium bornimense</name>
    <dbReference type="NCBI Taxonomy" id="1216932"/>
    <lineage>
        <taxon>Bacteria</taxon>
        <taxon>Bacillati</taxon>
        <taxon>Bacillota</taxon>
        <taxon>Clostridia</taxon>
        <taxon>Eubacteriales</taxon>
        <taxon>Clostridiaceae</taxon>
        <taxon>Clostridium</taxon>
    </lineage>
</organism>
<dbReference type="HOGENOM" id="CLU_741241_0_0_9"/>
<evidence type="ECO:0000313" key="2">
    <source>
        <dbReference type="EMBL" id="CDM70398.1"/>
    </source>
</evidence>
<name>W6S105_9CLOT</name>
<dbReference type="AlphaFoldDB" id="W6S105"/>
<dbReference type="PATRIC" id="fig|1216932.3.peg.3255"/>
<dbReference type="CDD" id="cd00161">
    <property type="entry name" value="beta-trefoil_Ricin-like"/>
    <property type="match status" value="1"/>
</dbReference>
<dbReference type="STRING" id="1216932.CM240_3281"/>
<evidence type="ECO:0000259" key="1">
    <source>
        <dbReference type="SMART" id="SM00458"/>
    </source>
</evidence>
<dbReference type="Gene3D" id="2.60.40.1180">
    <property type="entry name" value="Golgi alpha-mannosidase II"/>
    <property type="match status" value="1"/>
</dbReference>
<dbReference type="OrthoDB" id="9803686at2"/>
<dbReference type="Proteomes" id="UP000019426">
    <property type="component" value="Chromosome M2/40_rep2"/>
</dbReference>
<dbReference type="Gene3D" id="3.20.20.80">
    <property type="entry name" value="Glycosidases"/>
    <property type="match status" value="1"/>
</dbReference>
<dbReference type="SMART" id="SM00458">
    <property type="entry name" value="RICIN"/>
    <property type="match status" value="1"/>
</dbReference>
<dbReference type="eggNOG" id="COG2730">
    <property type="taxonomic scope" value="Bacteria"/>
</dbReference>
<proteinExistence type="predicted"/>
<dbReference type="Gene3D" id="2.80.10.50">
    <property type="match status" value="3"/>
</dbReference>
<evidence type="ECO:0000313" key="3">
    <source>
        <dbReference type="Proteomes" id="UP000019426"/>
    </source>
</evidence>
<sequence length="373" mass="41550">MKARVQAPRTFWDSSYKENSWIGQWRSEFLPLIPTVQESIDKYNPGTKLAFTEYNFGGGGDISGGISLADTLGIFGKYGVYLATLWPLSDKADELTYHNAAMNLYTNYDGKKSSYGDTNVKLDNSDTVNSSAYASIEGNDDSKAHIIVMNKDLDKAMNANISITSNSTYTKGTVYGFDKNNDTVVKLGTVNNIKNNKFTYKLDEMSVIHIVLEGESSSTSVDKNGIIDGGIYYIKNVNSGQYLDVYNGIDKNNTNIQQHPGNKLSAQQFKVVSTGDGYYKLVSQVGNGKRVVDVSGKKSTNGANIILYDDKESDNQKFKLEDLGDSKYLIRTKISKNKSVVEVKDASKAKKANVQQWEYNKHKCQQWEFELVK</sequence>
<dbReference type="KEGG" id="clt:CM240_3281"/>
<dbReference type="InterPro" id="IPR013780">
    <property type="entry name" value="Glyco_hydro_b"/>
</dbReference>